<name>A0ABP0NZY6_9DINO</name>
<keyword evidence="2" id="KW-0812">Transmembrane</keyword>
<sequence>AAGGSSKKTSKKTTKKVAKTTTKKTTKKAPAKKPAPKKKAVAKKTSKKTTKKAPAKAATTKQPSTKKAPSKQTSRKTSKKAAEPAKVESAKAQASAAPPPPPASEGSQNSANQKPARPSRPKRPKPPAAVMPEGIGGLLSPGGPARKPLIASSQRVEPDANVKAEKYPTKSPFNKRELQKFRDVLLRKRNEVLSEVTGLEGGALTGGGSGNLSKTPQHMADAGSDAADQTLSLDLAAAERNLIKEIDAALKRIEDGVFGLCVATGKPIRKERLQELPWAQYSIDAWILLLIVVVLGTVIDLASKTIAFNTLASSPVAIDRRDVIEATELQTLIPRHEPTVLVPHVLEFKLVLNP</sequence>
<gene>
    <name evidence="3" type="ORF">SCF082_LOCUS34333</name>
</gene>
<accession>A0ABP0NZY6</accession>
<feature type="compositionally biased region" description="Basic and acidic residues" evidence="1">
    <location>
        <begin position="80"/>
        <end position="89"/>
    </location>
</feature>
<feature type="compositionally biased region" description="Basic residues" evidence="1">
    <location>
        <begin position="8"/>
        <end position="54"/>
    </location>
</feature>
<feature type="transmembrane region" description="Helical" evidence="2">
    <location>
        <begin position="278"/>
        <end position="299"/>
    </location>
</feature>
<feature type="non-terminal residue" evidence="3">
    <location>
        <position position="354"/>
    </location>
</feature>
<evidence type="ECO:0000256" key="2">
    <source>
        <dbReference type="SAM" id="Phobius"/>
    </source>
</evidence>
<keyword evidence="2" id="KW-1133">Transmembrane helix</keyword>
<proteinExistence type="predicted"/>
<feature type="compositionally biased region" description="Low complexity" evidence="1">
    <location>
        <begin position="55"/>
        <end position="72"/>
    </location>
</feature>
<dbReference type="PANTHER" id="PTHR33823:SF4">
    <property type="entry name" value="GENERAL STRESS PROTEIN 16O"/>
    <property type="match status" value="1"/>
</dbReference>
<dbReference type="InterPro" id="IPR037187">
    <property type="entry name" value="DnaK_N"/>
</dbReference>
<dbReference type="Proteomes" id="UP001642464">
    <property type="component" value="Unassembled WGS sequence"/>
</dbReference>
<dbReference type="EMBL" id="CAXAMM010031379">
    <property type="protein sequence ID" value="CAK9068015.1"/>
    <property type="molecule type" value="Genomic_DNA"/>
</dbReference>
<dbReference type="PROSITE" id="PS51128">
    <property type="entry name" value="ZF_DKSA_2"/>
    <property type="match status" value="1"/>
</dbReference>
<feature type="region of interest" description="Disordered" evidence="1">
    <location>
        <begin position="1"/>
        <end position="164"/>
    </location>
</feature>
<feature type="non-terminal residue" evidence="3">
    <location>
        <position position="1"/>
    </location>
</feature>
<evidence type="ECO:0000256" key="1">
    <source>
        <dbReference type="SAM" id="MobiDB-lite"/>
    </source>
</evidence>
<reference evidence="3 4" key="1">
    <citation type="submission" date="2024-02" db="EMBL/GenBank/DDBJ databases">
        <authorList>
            <person name="Chen Y."/>
            <person name="Shah S."/>
            <person name="Dougan E. K."/>
            <person name="Thang M."/>
            <person name="Chan C."/>
        </authorList>
    </citation>
    <scope>NUCLEOTIDE SEQUENCE [LARGE SCALE GENOMIC DNA]</scope>
</reference>
<evidence type="ECO:0000313" key="4">
    <source>
        <dbReference type="Proteomes" id="UP001642464"/>
    </source>
</evidence>
<keyword evidence="2" id="KW-0472">Membrane</keyword>
<comment type="caution">
    <text evidence="3">The sequence shown here is derived from an EMBL/GenBank/DDBJ whole genome shotgun (WGS) entry which is preliminary data.</text>
</comment>
<dbReference type="SUPFAM" id="SSF109635">
    <property type="entry name" value="DnaK suppressor protein DksA, alpha-hairpin domain"/>
    <property type="match status" value="1"/>
</dbReference>
<protein>
    <submittedName>
        <fullName evidence="3">RNA polymerase-binding transcription factor DksA</fullName>
    </submittedName>
</protein>
<keyword evidence="4" id="KW-1185">Reference proteome</keyword>
<dbReference type="PANTHER" id="PTHR33823">
    <property type="entry name" value="RNA POLYMERASE-BINDING TRANSCRIPTION FACTOR DKSA-RELATED"/>
    <property type="match status" value="1"/>
</dbReference>
<dbReference type="Gene3D" id="1.20.120.910">
    <property type="entry name" value="DksA, coiled-coil domain"/>
    <property type="match status" value="1"/>
</dbReference>
<evidence type="ECO:0000313" key="3">
    <source>
        <dbReference type="EMBL" id="CAK9068015.1"/>
    </source>
</evidence>
<organism evidence="3 4">
    <name type="scientific">Durusdinium trenchii</name>
    <dbReference type="NCBI Taxonomy" id="1381693"/>
    <lineage>
        <taxon>Eukaryota</taxon>
        <taxon>Sar</taxon>
        <taxon>Alveolata</taxon>
        <taxon>Dinophyceae</taxon>
        <taxon>Suessiales</taxon>
        <taxon>Symbiodiniaceae</taxon>
        <taxon>Durusdinium</taxon>
    </lineage>
</organism>